<evidence type="ECO:0000259" key="1">
    <source>
        <dbReference type="Pfam" id="PF10544"/>
    </source>
</evidence>
<accession>A0AAW0BVJ4</accession>
<organism evidence="2 3">
    <name type="scientific">Favolaschia claudopus</name>
    <dbReference type="NCBI Taxonomy" id="2862362"/>
    <lineage>
        <taxon>Eukaryota</taxon>
        <taxon>Fungi</taxon>
        <taxon>Dikarya</taxon>
        <taxon>Basidiomycota</taxon>
        <taxon>Agaricomycotina</taxon>
        <taxon>Agaricomycetes</taxon>
        <taxon>Agaricomycetidae</taxon>
        <taxon>Agaricales</taxon>
        <taxon>Marasmiineae</taxon>
        <taxon>Mycenaceae</taxon>
        <taxon>Favolaschia</taxon>
    </lineage>
</organism>
<dbReference type="Pfam" id="PF10544">
    <property type="entry name" value="T5orf172"/>
    <property type="match status" value="1"/>
</dbReference>
<evidence type="ECO:0000313" key="2">
    <source>
        <dbReference type="EMBL" id="KAK7030151.1"/>
    </source>
</evidence>
<comment type="caution">
    <text evidence="2">The sequence shown here is derived from an EMBL/GenBank/DDBJ whole genome shotgun (WGS) entry which is preliminary data.</text>
</comment>
<protein>
    <recommendedName>
        <fullName evidence="1">Bacteriophage T5 Orf172 DNA-binding domain-containing protein</fullName>
    </recommendedName>
</protein>
<dbReference type="Proteomes" id="UP001362999">
    <property type="component" value="Unassembled WGS sequence"/>
</dbReference>
<gene>
    <name evidence="2" type="ORF">R3P38DRAFT_3189104</name>
</gene>
<dbReference type="EMBL" id="JAWWNJ010000026">
    <property type="protein sequence ID" value="KAK7030151.1"/>
    <property type="molecule type" value="Genomic_DNA"/>
</dbReference>
<reference evidence="2 3" key="1">
    <citation type="journal article" date="2024" name="J Genomics">
        <title>Draft genome sequencing and assembly of Favolaschia claudopus CIRM-BRFM 2984 isolated from oak limbs.</title>
        <authorList>
            <person name="Navarro D."/>
            <person name="Drula E."/>
            <person name="Chaduli D."/>
            <person name="Cazenave R."/>
            <person name="Ahrendt S."/>
            <person name="Wang J."/>
            <person name="Lipzen A."/>
            <person name="Daum C."/>
            <person name="Barry K."/>
            <person name="Grigoriev I.V."/>
            <person name="Favel A."/>
            <person name="Rosso M.N."/>
            <person name="Martin F."/>
        </authorList>
    </citation>
    <scope>NUCLEOTIDE SEQUENCE [LARGE SCALE GENOMIC DNA]</scope>
    <source>
        <strain evidence="2 3">CIRM-BRFM 2984</strain>
    </source>
</reference>
<name>A0AAW0BVJ4_9AGAR</name>
<evidence type="ECO:0000313" key="3">
    <source>
        <dbReference type="Proteomes" id="UP001362999"/>
    </source>
</evidence>
<dbReference type="AlphaFoldDB" id="A0AAW0BVJ4"/>
<feature type="domain" description="Bacteriophage T5 Orf172 DNA-binding" evidence="1">
    <location>
        <begin position="85"/>
        <end position="176"/>
    </location>
</feature>
<dbReference type="InterPro" id="IPR018306">
    <property type="entry name" value="Phage_T5_Orf172_DNA-bd"/>
</dbReference>
<sequence length="198" mass="22879">MGCYQPPSAPASRREAARRPTALLDLSLSSRHPPSYYQARITTLYKTEARYKLEGHGDLYVVACVADKVLDDYRHGRINADELYAEVKLKLGHSKKLPRRRAEYRHCDVGQTHVWLYAFRVERRYLAERLIHLNLLQSGAMRVVCECPGCFVFHREYFEYSSIGGVAQLNEVVERVLRALGESIQRKKLKSFFANVFL</sequence>
<keyword evidence="3" id="KW-1185">Reference proteome</keyword>
<proteinExistence type="predicted"/>